<evidence type="ECO:0000313" key="1">
    <source>
        <dbReference type="EMBL" id="KAG5545070.1"/>
    </source>
</evidence>
<comment type="caution">
    <text evidence="1">The sequence shown here is derived from an EMBL/GenBank/DDBJ whole genome shotgun (WGS) entry which is preliminary data.</text>
</comment>
<reference evidence="1 2" key="1">
    <citation type="submission" date="2020-08" db="EMBL/GenBank/DDBJ databases">
        <title>Plant Genome Project.</title>
        <authorList>
            <person name="Zhang R.-G."/>
        </authorList>
    </citation>
    <scope>NUCLEOTIDE SEQUENCE [LARGE SCALE GENOMIC DNA]</scope>
    <source>
        <strain evidence="1">WSP0</strain>
        <tissue evidence="1">Leaf</tissue>
    </source>
</reference>
<dbReference type="Proteomes" id="UP000823749">
    <property type="component" value="Chromosome 6"/>
</dbReference>
<proteinExistence type="predicted"/>
<dbReference type="AlphaFoldDB" id="A0AAV6JY43"/>
<accession>A0AAV6JY43</accession>
<name>A0AAV6JY43_9ERIC</name>
<organism evidence="1 2">
    <name type="scientific">Rhododendron griersonianum</name>
    <dbReference type="NCBI Taxonomy" id="479676"/>
    <lineage>
        <taxon>Eukaryota</taxon>
        <taxon>Viridiplantae</taxon>
        <taxon>Streptophyta</taxon>
        <taxon>Embryophyta</taxon>
        <taxon>Tracheophyta</taxon>
        <taxon>Spermatophyta</taxon>
        <taxon>Magnoliopsida</taxon>
        <taxon>eudicotyledons</taxon>
        <taxon>Gunneridae</taxon>
        <taxon>Pentapetalae</taxon>
        <taxon>asterids</taxon>
        <taxon>Ericales</taxon>
        <taxon>Ericaceae</taxon>
        <taxon>Ericoideae</taxon>
        <taxon>Rhodoreae</taxon>
        <taxon>Rhododendron</taxon>
    </lineage>
</organism>
<keyword evidence="2" id="KW-1185">Reference proteome</keyword>
<sequence>MVSSYVNRNADNSLIARNWLAKVLEIDVRGELMEGNTIRGYAEVACPVTGEGVKGEPQYAITDIVKAGHPSVNDVQIIGEVVEGEWHKVRRRVVWWVGGEEFEKKEMKEKHEQGLGTTPLNNVFFHDFVHCVIADYVAFSSDALDDSFVSATAIDSEAIADQMKN</sequence>
<dbReference type="EMBL" id="JACTNZ010000006">
    <property type="protein sequence ID" value="KAG5545070.1"/>
    <property type="molecule type" value="Genomic_DNA"/>
</dbReference>
<gene>
    <name evidence="1" type="ORF">RHGRI_017515</name>
</gene>
<evidence type="ECO:0000313" key="2">
    <source>
        <dbReference type="Proteomes" id="UP000823749"/>
    </source>
</evidence>
<protein>
    <submittedName>
        <fullName evidence="1">Uncharacterized protein</fullName>
    </submittedName>
</protein>